<evidence type="ECO:0000256" key="5">
    <source>
        <dbReference type="ARBA" id="ARBA00023136"/>
    </source>
</evidence>
<name>C3ZB57_BRAFL</name>
<feature type="transmembrane region" description="Helical" evidence="8">
    <location>
        <begin position="481"/>
        <end position="501"/>
    </location>
</feature>
<feature type="transmembrane region" description="Helical" evidence="8">
    <location>
        <begin position="311"/>
        <end position="339"/>
    </location>
</feature>
<feature type="transmembrane region" description="Helical" evidence="8">
    <location>
        <begin position="277"/>
        <end position="299"/>
    </location>
</feature>
<evidence type="ECO:0000256" key="2">
    <source>
        <dbReference type="ARBA" id="ARBA00022692"/>
    </source>
</evidence>
<dbReference type="InterPro" id="IPR000276">
    <property type="entry name" value="GPCR_Rhodpsn"/>
</dbReference>
<proteinExistence type="predicted"/>
<evidence type="ECO:0000256" key="3">
    <source>
        <dbReference type="ARBA" id="ARBA00022989"/>
    </source>
</evidence>
<accession>C3ZB57</accession>
<dbReference type="PROSITE" id="PS50262">
    <property type="entry name" value="G_PROTEIN_RECEP_F1_2"/>
    <property type="match status" value="2"/>
</dbReference>
<organism>
    <name type="scientific">Branchiostoma floridae</name>
    <name type="common">Florida lancelet</name>
    <name type="synonym">Amphioxus</name>
    <dbReference type="NCBI Taxonomy" id="7739"/>
    <lineage>
        <taxon>Eukaryota</taxon>
        <taxon>Metazoa</taxon>
        <taxon>Chordata</taxon>
        <taxon>Cephalochordata</taxon>
        <taxon>Leptocardii</taxon>
        <taxon>Amphioxiformes</taxon>
        <taxon>Branchiostomatidae</taxon>
        <taxon>Branchiostoma</taxon>
    </lineage>
</organism>
<keyword evidence="6" id="KW-0675">Receptor</keyword>
<protein>
    <recommendedName>
        <fullName evidence="9">G-protein coupled receptors family 1 profile domain-containing protein</fullName>
    </recommendedName>
</protein>
<reference evidence="10" key="1">
    <citation type="journal article" date="2008" name="Nature">
        <title>The amphioxus genome and the evolution of the chordate karyotype.</title>
        <authorList>
            <consortium name="US DOE Joint Genome Institute (JGI-PGF)"/>
            <person name="Putnam N.H."/>
            <person name="Butts T."/>
            <person name="Ferrier D.E.K."/>
            <person name="Furlong R.F."/>
            <person name="Hellsten U."/>
            <person name="Kawashima T."/>
            <person name="Robinson-Rechavi M."/>
            <person name="Shoguchi E."/>
            <person name="Terry A."/>
            <person name="Yu J.-K."/>
            <person name="Benito-Gutierrez E.L."/>
            <person name="Dubchak I."/>
            <person name="Garcia-Fernandez J."/>
            <person name="Gibson-Brown J.J."/>
            <person name="Grigoriev I.V."/>
            <person name="Horton A.C."/>
            <person name="de Jong P.J."/>
            <person name="Jurka J."/>
            <person name="Kapitonov V.V."/>
            <person name="Kohara Y."/>
            <person name="Kuroki Y."/>
            <person name="Lindquist E."/>
            <person name="Lucas S."/>
            <person name="Osoegawa K."/>
            <person name="Pennacchio L.A."/>
            <person name="Salamov A.A."/>
            <person name="Satou Y."/>
            <person name="Sauka-Spengler T."/>
            <person name="Schmutz J."/>
            <person name="Shin-I T."/>
            <person name="Toyoda A."/>
            <person name="Bronner-Fraser M."/>
            <person name="Fujiyama A."/>
            <person name="Holland L.Z."/>
            <person name="Holland P.W.H."/>
            <person name="Satoh N."/>
            <person name="Rokhsar D.S."/>
        </authorList>
    </citation>
    <scope>NUCLEOTIDE SEQUENCE [LARGE SCALE GENOMIC DNA]</scope>
    <source>
        <strain evidence="10">S238N-H82</strain>
        <tissue evidence="10">Testes</tissue>
    </source>
</reference>
<feature type="domain" description="G-protein coupled receptors family 1 profile" evidence="9">
    <location>
        <begin position="290"/>
        <end position="533"/>
    </location>
</feature>
<dbReference type="SMART" id="SM01381">
    <property type="entry name" value="7TM_GPCR_Srsx"/>
    <property type="match status" value="1"/>
</dbReference>
<feature type="transmembrane region" description="Helical" evidence="8">
    <location>
        <begin position="28"/>
        <end position="57"/>
    </location>
</feature>
<evidence type="ECO:0000256" key="1">
    <source>
        <dbReference type="ARBA" id="ARBA00004141"/>
    </source>
</evidence>
<feature type="domain" description="G-protein coupled receptors family 1 profile" evidence="9">
    <location>
        <begin position="1"/>
        <end position="218"/>
    </location>
</feature>
<dbReference type="AlphaFoldDB" id="C3ZB57"/>
<keyword evidence="4" id="KW-0297">G-protein coupled receptor</keyword>
<feature type="transmembrane region" description="Helical" evidence="8">
    <location>
        <begin position="431"/>
        <end position="451"/>
    </location>
</feature>
<dbReference type="CDD" id="cd00637">
    <property type="entry name" value="7tm_classA_rhodopsin-like"/>
    <property type="match status" value="2"/>
</dbReference>
<dbReference type="GO" id="GO:0004930">
    <property type="term" value="F:G protein-coupled receptor activity"/>
    <property type="evidence" value="ECO:0007669"/>
    <property type="project" value="UniProtKB-KW"/>
</dbReference>
<evidence type="ECO:0000256" key="6">
    <source>
        <dbReference type="ARBA" id="ARBA00023170"/>
    </source>
</evidence>
<keyword evidence="2 8" id="KW-0812">Transmembrane</keyword>
<comment type="subcellular location">
    <subcellularLocation>
        <location evidence="1">Membrane</location>
        <topology evidence="1">Multi-pass membrane protein</topology>
    </subcellularLocation>
</comment>
<dbReference type="FunFam" id="1.20.1070.10:FF:001213">
    <property type="entry name" value="Uncharacterized protein"/>
    <property type="match status" value="1"/>
</dbReference>
<feature type="transmembrane region" description="Helical" evidence="8">
    <location>
        <begin position="149"/>
        <end position="170"/>
    </location>
</feature>
<feature type="transmembrane region" description="Helical" evidence="8">
    <location>
        <begin position="69"/>
        <end position="90"/>
    </location>
</feature>
<dbReference type="InterPro" id="IPR017452">
    <property type="entry name" value="GPCR_Rhodpsn_7TM"/>
</dbReference>
<feature type="transmembrane region" description="Helical" evidence="8">
    <location>
        <begin position="110"/>
        <end position="128"/>
    </location>
</feature>
<feature type="transmembrane region" description="Helical" evidence="8">
    <location>
        <begin position="351"/>
        <end position="372"/>
    </location>
</feature>
<evidence type="ECO:0000256" key="4">
    <source>
        <dbReference type="ARBA" id="ARBA00023040"/>
    </source>
</evidence>
<dbReference type="PANTHER" id="PTHR24240">
    <property type="entry name" value="OPSIN"/>
    <property type="match status" value="1"/>
</dbReference>
<keyword evidence="3 8" id="KW-1133">Transmembrane helix</keyword>
<keyword evidence="5 8" id="KW-0472">Membrane</keyword>
<gene>
    <name evidence="10" type="ORF">BRAFLDRAFT_68476</name>
</gene>
<dbReference type="Pfam" id="PF00001">
    <property type="entry name" value="7tm_1"/>
    <property type="match status" value="2"/>
</dbReference>
<dbReference type="SUPFAM" id="SSF81321">
    <property type="entry name" value="Family A G protein-coupled receptor-like"/>
    <property type="match status" value="2"/>
</dbReference>
<evidence type="ECO:0000256" key="7">
    <source>
        <dbReference type="ARBA" id="ARBA00023224"/>
    </source>
</evidence>
<sequence>MAEELEGLLFADGAAQILQSNLQTPGNLLLVALSFIHIVGALNSIPITVLVLGMGGYNFGQVYCTVQGLVGNFTIISSLCLLGAVCGSRLLMVTRPTDYLTKFTDDVAKLAAGACLLPSGVTVVLPLVEGTNFKFNPGMLVCWGYSKSANVIFLASFLWCILSTTVSHYLSYREAKRLAAIKSSCGTAVNVWETLKRTAVMAGAFWITWLPGLVINIIIDKQLAAIKSSVRLGDSKTCGAHDWSLLDHLALVPRTSQTPEELEELLFADGAAQILQVVYLTIVLLLALVTNSLVMSVVYRESNLQTPGNLLLVALSFIHIVGALNSIPITVLVLGMGGYKFGQVYCTVQGLVGNFTIISSLCLLGAVCGSRLLMVTRPTEYLTKFTDDVAKLVGGACFLPGGVAAVLPLVEGTDFKFNPGMLVCWGYSKSANVIFLASFLWCILSTTVSHYLSYREAKRLAAIKASFGAAVYVWETLKRTAFMAGAFWITWLPGLVINIIIAEKDAATMSDYAFQRIFILLNLLTTFMNPLMYAFTHQFIRNAVRRQFYRMHLTMNEVMDDLKKWRYRKRRSLPVGERSNRRFEEVGVRGVLYRFKNEAIDYLKKWR</sequence>
<evidence type="ECO:0000256" key="8">
    <source>
        <dbReference type="SAM" id="Phobius"/>
    </source>
</evidence>
<keyword evidence="7" id="KW-0807">Transducer</keyword>
<dbReference type="InterPro" id="IPR050125">
    <property type="entry name" value="GPCR_opsins"/>
</dbReference>
<evidence type="ECO:0000259" key="9">
    <source>
        <dbReference type="PROSITE" id="PS50262"/>
    </source>
</evidence>
<feature type="transmembrane region" description="Helical" evidence="8">
    <location>
        <begin position="513"/>
        <end position="536"/>
    </location>
</feature>
<evidence type="ECO:0000313" key="10">
    <source>
        <dbReference type="EMBL" id="EEN50094.1"/>
    </source>
</evidence>
<dbReference type="EMBL" id="GG666603">
    <property type="protein sequence ID" value="EEN50094.1"/>
    <property type="molecule type" value="Genomic_DNA"/>
</dbReference>
<dbReference type="Gene3D" id="1.20.1070.10">
    <property type="entry name" value="Rhodopsin 7-helix transmembrane proteins"/>
    <property type="match status" value="2"/>
</dbReference>
<dbReference type="InParanoid" id="C3ZB57"/>
<dbReference type="GO" id="GO:0016020">
    <property type="term" value="C:membrane"/>
    <property type="evidence" value="ECO:0007669"/>
    <property type="project" value="UniProtKB-SubCell"/>
</dbReference>
<feature type="transmembrane region" description="Helical" evidence="8">
    <location>
        <begin position="392"/>
        <end position="410"/>
    </location>
</feature>
<feature type="transmembrane region" description="Helical" evidence="8">
    <location>
        <begin position="199"/>
        <end position="219"/>
    </location>
</feature>
<dbReference type="PRINTS" id="PR00237">
    <property type="entry name" value="GPCRRHODOPSN"/>
</dbReference>